<dbReference type="PANTHER" id="PTHR43378">
    <property type="entry name" value="UDP-3-O-ACYLGLUCOSAMINE N-ACYLTRANSFERASE"/>
    <property type="match status" value="1"/>
</dbReference>
<evidence type="ECO:0000259" key="7">
    <source>
        <dbReference type="Pfam" id="PF04613"/>
    </source>
</evidence>
<reference evidence="9 10" key="1">
    <citation type="submission" date="2018-06" db="EMBL/GenBank/DDBJ databases">
        <title>Genomic Encyclopedia of Archaeal and Bacterial Type Strains, Phase II (KMG-II): from individual species to whole genera.</title>
        <authorList>
            <person name="Goeker M."/>
        </authorList>
    </citation>
    <scope>NUCLEOTIDE SEQUENCE [LARGE SCALE GENOMIC DNA]</scope>
    <source>
        <strain evidence="9 10">DSM 13087</strain>
    </source>
</reference>
<evidence type="ECO:0000313" key="10">
    <source>
        <dbReference type="Proteomes" id="UP000249364"/>
    </source>
</evidence>
<gene>
    <name evidence="9" type="ORF">LY56_00151</name>
</gene>
<keyword evidence="10" id="KW-1185">Reference proteome</keyword>
<dbReference type="Gene3D" id="2.160.10.10">
    <property type="entry name" value="Hexapeptide repeat proteins"/>
    <property type="match status" value="1"/>
</dbReference>
<dbReference type="InterPro" id="IPR018357">
    <property type="entry name" value="Hexapep_transf_CS"/>
</dbReference>
<keyword evidence="2" id="KW-0441">Lipid A biosynthesis</keyword>
<organism evidence="9 10">
    <name type="scientific">Roseinatronobacter thiooxidans</name>
    <dbReference type="NCBI Taxonomy" id="121821"/>
    <lineage>
        <taxon>Bacteria</taxon>
        <taxon>Pseudomonadati</taxon>
        <taxon>Pseudomonadota</taxon>
        <taxon>Alphaproteobacteria</taxon>
        <taxon>Rhodobacterales</taxon>
        <taxon>Paracoccaceae</taxon>
        <taxon>Roseinatronobacter</taxon>
    </lineage>
</organism>
<dbReference type="GO" id="GO:0009245">
    <property type="term" value="P:lipid A biosynthetic process"/>
    <property type="evidence" value="ECO:0007669"/>
    <property type="project" value="UniProtKB-KW"/>
</dbReference>
<dbReference type="InterPro" id="IPR020573">
    <property type="entry name" value="UDP_GlcNAc_AcTrfase_non-rep"/>
</dbReference>
<dbReference type="InterPro" id="IPR011004">
    <property type="entry name" value="Trimer_LpxA-like_sf"/>
</dbReference>
<comment type="caution">
    <text evidence="9">The sequence shown here is derived from an EMBL/GenBank/DDBJ whole genome shotgun (WGS) entry which is preliminary data.</text>
</comment>
<dbReference type="InterPro" id="IPR056729">
    <property type="entry name" value="GMPPB_C"/>
</dbReference>
<accession>A0A2W7QI74</accession>
<evidence type="ECO:0000256" key="1">
    <source>
        <dbReference type="ARBA" id="ARBA00022516"/>
    </source>
</evidence>
<dbReference type="SUPFAM" id="SSF51161">
    <property type="entry name" value="Trimeric LpxA-like enzymes"/>
    <property type="match status" value="1"/>
</dbReference>
<dbReference type="STRING" id="121821.GCA_001870675_02224"/>
<dbReference type="EMBL" id="QKZQ01000001">
    <property type="protein sequence ID" value="PZX48003.1"/>
    <property type="molecule type" value="Genomic_DNA"/>
</dbReference>
<dbReference type="Pfam" id="PF04613">
    <property type="entry name" value="LpxD"/>
    <property type="match status" value="1"/>
</dbReference>
<dbReference type="InterPro" id="IPR007691">
    <property type="entry name" value="LpxD"/>
</dbReference>
<feature type="domain" description="UDP-3-O-[3-hydroxymyristoyl] glucosamine N-acyltransferase non-repeat region" evidence="7">
    <location>
        <begin position="22"/>
        <end position="89"/>
    </location>
</feature>
<protein>
    <submittedName>
        <fullName evidence="9">UDP-3-O-[3-hydroxymyristoyl] glucosamine N-acyltransferase</fullName>
    </submittedName>
</protein>
<evidence type="ECO:0000256" key="4">
    <source>
        <dbReference type="ARBA" id="ARBA00022737"/>
    </source>
</evidence>
<keyword evidence="3 9" id="KW-0808">Transferase</keyword>
<dbReference type="Pfam" id="PF25087">
    <property type="entry name" value="GMPPB_C"/>
    <property type="match status" value="1"/>
</dbReference>
<evidence type="ECO:0000313" key="9">
    <source>
        <dbReference type="EMBL" id="PZX48003.1"/>
    </source>
</evidence>
<sequence>MPHTIAQIAQALGLQAEGALELTITHAAEPAQAGPDALAMAMNPKYAAGLAAGRAQAAMLWAGADWRDMGLKAAIFAPRPRWAMAGISEILDPGYDFGTGIHPQSYIHPSAEIGAGAQIGPFTSIGARTKIGPNARIAANVTVAEDVEIGADVILHAGARIGARCRIGARYIGQPNSVIGGCGFSFVTPEPSGAEDVRASLSGERLVRQQKWHRIQSLGAVQIGDDVELGANSSIDRGTIRDTVIGSGTKIDSVCQIGHNVQMGEDCMMCGMAGVAGSARIGNRVLLAGKVAVNDNIFIGDDVIIGGASRVFTNVPAGRTMLGDPATKLETQLEIRKVLRRLPRLAAQVAGLQAAVFGPEKTDKSRQE</sequence>
<keyword evidence="6 9" id="KW-0012">Acyltransferase</keyword>
<dbReference type="AlphaFoldDB" id="A0A2W7QI74"/>
<name>A0A2W7QI74_9RHOB</name>
<dbReference type="PANTHER" id="PTHR43378:SF2">
    <property type="entry name" value="UDP-3-O-ACYLGLUCOSAMINE N-ACYLTRANSFERASE 1, MITOCHONDRIAL-RELATED"/>
    <property type="match status" value="1"/>
</dbReference>
<dbReference type="PROSITE" id="PS00101">
    <property type="entry name" value="HEXAPEP_TRANSFERASES"/>
    <property type="match status" value="2"/>
</dbReference>
<evidence type="ECO:0000256" key="2">
    <source>
        <dbReference type="ARBA" id="ARBA00022556"/>
    </source>
</evidence>
<evidence type="ECO:0000256" key="5">
    <source>
        <dbReference type="ARBA" id="ARBA00023098"/>
    </source>
</evidence>
<feature type="domain" description="Mannose-1-phosphate guanyltransferase C-terminal" evidence="8">
    <location>
        <begin position="102"/>
        <end position="180"/>
    </location>
</feature>
<dbReference type="Gene3D" id="3.40.1390.10">
    <property type="entry name" value="MurE/MurF, N-terminal domain"/>
    <property type="match status" value="1"/>
</dbReference>
<dbReference type="GO" id="GO:0016020">
    <property type="term" value="C:membrane"/>
    <property type="evidence" value="ECO:0007669"/>
    <property type="project" value="GOC"/>
</dbReference>
<dbReference type="OrthoDB" id="9784739at2"/>
<keyword evidence="4" id="KW-0677">Repeat</keyword>
<dbReference type="Proteomes" id="UP000249364">
    <property type="component" value="Unassembled WGS sequence"/>
</dbReference>
<evidence type="ECO:0000256" key="6">
    <source>
        <dbReference type="ARBA" id="ARBA00023315"/>
    </source>
</evidence>
<evidence type="ECO:0000256" key="3">
    <source>
        <dbReference type="ARBA" id="ARBA00022679"/>
    </source>
</evidence>
<keyword evidence="5" id="KW-0443">Lipid metabolism</keyword>
<dbReference type="CDD" id="cd03352">
    <property type="entry name" value="LbH_LpxD"/>
    <property type="match status" value="1"/>
</dbReference>
<dbReference type="NCBIfam" id="NF002060">
    <property type="entry name" value="PRK00892.1"/>
    <property type="match status" value="1"/>
</dbReference>
<evidence type="ECO:0000259" key="8">
    <source>
        <dbReference type="Pfam" id="PF25087"/>
    </source>
</evidence>
<dbReference type="RefSeq" id="WP_071469139.1">
    <property type="nucleotide sequence ID" value="NZ_MEHT01000009.1"/>
</dbReference>
<keyword evidence="1" id="KW-0444">Lipid biosynthesis</keyword>
<proteinExistence type="predicted"/>
<dbReference type="GO" id="GO:0016410">
    <property type="term" value="F:N-acyltransferase activity"/>
    <property type="evidence" value="ECO:0007669"/>
    <property type="project" value="InterPro"/>
</dbReference>